<dbReference type="PANTHER" id="PTHR43344:SF2">
    <property type="entry name" value="PHOSPHOSERINE PHOSPHATASE"/>
    <property type="match status" value="1"/>
</dbReference>
<keyword evidence="7" id="KW-0460">Magnesium</keyword>
<dbReference type="PANTHER" id="PTHR43344">
    <property type="entry name" value="PHOSPHOSERINE PHOSPHATASE"/>
    <property type="match status" value="1"/>
</dbReference>
<evidence type="ECO:0000256" key="10">
    <source>
        <dbReference type="ARBA" id="ARBA00048523"/>
    </source>
</evidence>
<dbReference type="PROSITE" id="PS51257">
    <property type="entry name" value="PROKAR_LIPOPROTEIN"/>
    <property type="match status" value="1"/>
</dbReference>
<keyword evidence="6" id="KW-0378">Hydrolase</keyword>
<keyword evidence="5" id="KW-0479">Metal-binding</keyword>
<keyword evidence="4" id="KW-0028">Amino-acid biosynthesis</keyword>
<evidence type="ECO:0000256" key="11">
    <source>
        <dbReference type="SAM" id="SignalP"/>
    </source>
</evidence>
<keyword evidence="8" id="KW-0718">Serine biosynthesis</keyword>
<evidence type="ECO:0000256" key="8">
    <source>
        <dbReference type="ARBA" id="ARBA00023299"/>
    </source>
</evidence>
<evidence type="ECO:0000256" key="2">
    <source>
        <dbReference type="ARBA" id="ARBA00005135"/>
    </source>
</evidence>
<evidence type="ECO:0000256" key="1">
    <source>
        <dbReference type="ARBA" id="ARBA00001946"/>
    </source>
</evidence>
<sequence length="351" mass="40243">MKKHSQTFPCFLLLSFVILFSSCQKQVDETSSTEIILEENQESTDPLPSWNDGKTKESIINFVTKATTEGHPDFIKKEDRIVTTDNDGTLWSEQPAYFQLFFALDRIHALASEHPEWKNKQPYKSVLENDMKTLMAQGEKGILEIVMASHAGISTDEFASIVKDWIATAQHPTKKKKYTELVFQPMLELINYLQANEFKTFIVSGGGIEFMRPWTEEVYNIPKDQVVGSSIKTKYEYKDGQPTITRLAEIDLIDDKEGKPVGINRYIGRKPVIAIGNSDGDLQMMHWAESNSIKNLQIYIHHTDSTREWAYDRESHIGTFDKALDEASQKGWALVDMAKDWKVIYPYELKD</sequence>
<dbReference type="CDD" id="cd01427">
    <property type="entry name" value="HAD_like"/>
    <property type="match status" value="1"/>
</dbReference>
<comment type="catalytic activity">
    <reaction evidence="10">
        <text>O-phospho-D-serine + H2O = D-serine + phosphate</text>
        <dbReference type="Rhea" id="RHEA:24873"/>
        <dbReference type="ChEBI" id="CHEBI:15377"/>
        <dbReference type="ChEBI" id="CHEBI:35247"/>
        <dbReference type="ChEBI" id="CHEBI:43474"/>
        <dbReference type="ChEBI" id="CHEBI:58680"/>
        <dbReference type="EC" id="3.1.3.3"/>
    </reaction>
</comment>
<comment type="catalytic activity">
    <reaction evidence="9">
        <text>O-phospho-L-serine + H2O = L-serine + phosphate</text>
        <dbReference type="Rhea" id="RHEA:21208"/>
        <dbReference type="ChEBI" id="CHEBI:15377"/>
        <dbReference type="ChEBI" id="CHEBI:33384"/>
        <dbReference type="ChEBI" id="CHEBI:43474"/>
        <dbReference type="ChEBI" id="CHEBI:57524"/>
        <dbReference type="EC" id="3.1.3.3"/>
    </reaction>
</comment>
<keyword evidence="13" id="KW-1185">Reference proteome</keyword>
<evidence type="ECO:0000256" key="9">
    <source>
        <dbReference type="ARBA" id="ARBA00048138"/>
    </source>
</evidence>
<organism evidence="12 13">
    <name type="scientific">Echinicola pacifica</name>
    <dbReference type="NCBI Taxonomy" id="346377"/>
    <lineage>
        <taxon>Bacteria</taxon>
        <taxon>Pseudomonadati</taxon>
        <taxon>Bacteroidota</taxon>
        <taxon>Cytophagia</taxon>
        <taxon>Cytophagales</taxon>
        <taxon>Cyclobacteriaceae</taxon>
        <taxon>Echinicola</taxon>
    </lineage>
</organism>
<keyword evidence="11" id="KW-0732">Signal</keyword>
<name>A0A918Q6K4_9BACT</name>
<dbReference type="GO" id="GO:0036424">
    <property type="term" value="F:L-phosphoserine phosphatase activity"/>
    <property type="evidence" value="ECO:0007669"/>
    <property type="project" value="TreeGrafter"/>
</dbReference>
<accession>A0A918Q6K4</accession>
<dbReference type="EC" id="3.1.3.3" evidence="3"/>
<comment type="cofactor">
    <cofactor evidence="1">
        <name>Mg(2+)</name>
        <dbReference type="ChEBI" id="CHEBI:18420"/>
    </cofactor>
</comment>
<reference evidence="12" key="1">
    <citation type="journal article" date="2014" name="Int. J. Syst. Evol. Microbiol.">
        <title>Complete genome sequence of Corynebacterium casei LMG S-19264T (=DSM 44701T), isolated from a smear-ripened cheese.</title>
        <authorList>
            <consortium name="US DOE Joint Genome Institute (JGI-PGF)"/>
            <person name="Walter F."/>
            <person name="Albersmeier A."/>
            <person name="Kalinowski J."/>
            <person name="Ruckert C."/>
        </authorList>
    </citation>
    <scope>NUCLEOTIDE SEQUENCE</scope>
    <source>
        <strain evidence="12">KCTC 12368</strain>
    </source>
</reference>
<evidence type="ECO:0000256" key="7">
    <source>
        <dbReference type="ARBA" id="ARBA00022842"/>
    </source>
</evidence>
<dbReference type="InterPro" id="IPR050582">
    <property type="entry name" value="HAD-like_SerB"/>
</dbReference>
<evidence type="ECO:0000313" key="13">
    <source>
        <dbReference type="Proteomes" id="UP000619457"/>
    </source>
</evidence>
<evidence type="ECO:0000256" key="6">
    <source>
        <dbReference type="ARBA" id="ARBA00022801"/>
    </source>
</evidence>
<evidence type="ECO:0000256" key="4">
    <source>
        <dbReference type="ARBA" id="ARBA00022605"/>
    </source>
</evidence>
<dbReference type="GO" id="GO:0000287">
    <property type="term" value="F:magnesium ion binding"/>
    <property type="evidence" value="ECO:0007669"/>
    <property type="project" value="TreeGrafter"/>
</dbReference>
<dbReference type="GO" id="GO:0006564">
    <property type="term" value="P:L-serine biosynthetic process"/>
    <property type="evidence" value="ECO:0007669"/>
    <property type="project" value="UniProtKB-KW"/>
</dbReference>
<dbReference type="Pfam" id="PF12710">
    <property type="entry name" value="HAD"/>
    <property type="match status" value="1"/>
</dbReference>
<dbReference type="RefSeq" id="WP_018475365.1">
    <property type="nucleotide sequence ID" value="NZ_BMWX01000005.1"/>
</dbReference>
<gene>
    <name evidence="12" type="ORF">GCM10007049_29990</name>
</gene>
<dbReference type="SUPFAM" id="SSF56784">
    <property type="entry name" value="HAD-like"/>
    <property type="match status" value="1"/>
</dbReference>
<dbReference type="GO" id="GO:0005737">
    <property type="term" value="C:cytoplasm"/>
    <property type="evidence" value="ECO:0007669"/>
    <property type="project" value="TreeGrafter"/>
</dbReference>
<evidence type="ECO:0000313" key="12">
    <source>
        <dbReference type="EMBL" id="GGZ34622.1"/>
    </source>
</evidence>
<feature type="signal peptide" evidence="11">
    <location>
        <begin position="1"/>
        <end position="27"/>
    </location>
</feature>
<comment type="pathway">
    <text evidence="2">Amino-acid biosynthesis; L-serine biosynthesis; L-serine from 3-phospho-D-glycerate: step 3/3.</text>
</comment>
<evidence type="ECO:0000256" key="5">
    <source>
        <dbReference type="ARBA" id="ARBA00022723"/>
    </source>
</evidence>
<feature type="chain" id="PRO_5037390783" description="phosphoserine phosphatase" evidence="11">
    <location>
        <begin position="28"/>
        <end position="351"/>
    </location>
</feature>
<comment type="caution">
    <text evidence="12">The sequence shown here is derived from an EMBL/GenBank/DDBJ whole genome shotgun (WGS) entry which is preliminary data.</text>
</comment>
<dbReference type="EMBL" id="BMWX01000005">
    <property type="protein sequence ID" value="GGZ34622.1"/>
    <property type="molecule type" value="Genomic_DNA"/>
</dbReference>
<protein>
    <recommendedName>
        <fullName evidence="3">phosphoserine phosphatase</fullName>
        <ecNumber evidence="3">3.1.3.3</ecNumber>
    </recommendedName>
</protein>
<proteinExistence type="predicted"/>
<reference evidence="12" key="2">
    <citation type="submission" date="2020-09" db="EMBL/GenBank/DDBJ databases">
        <authorList>
            <person name="Sun Q."/>
            <person name="Kim S."/>
        </authorList>
    </citation>
    <scope>NUCLEOTIDE SEQUENCE</scope>
    <source>
        <strain evidence="12">KCTC 12368</strain>
    </source>
</reference>
<evidence type="ECO:0000256" key="3">
    <source>
        <dbReference type="ARBA" id="ARBA00012640"/>
    </source>
</evidence>
<dbReference type="InterPro" id="IPR023214">
    <property type="entry name" value="HAD_sf"/>
</dbReference>
<dbReference type="InterPro" id="IPR036412">
    <property type="entry name" value="HAD-like_sf"/>
</dbReference>
<dbReference type="AlphaFoldDB" id="A0A918Q6K4"/>
<dbReference type="Gene3D" id="3.40.50.1000">
    <property type="entry name" value="HAD superfamily/HAD-like"/>
    <property type="match status" value="1"/>
</dbReference>
<dbReference type="Proteomes" id="UP000619457">
    <property type="component" value="Unassembled WGS sequence"/>
</dbReference>